<keyword evidence="4 5" id="KW-0472">Membrane</keyword>
<evidence type="ECO:0000256" key="1">
    <source>
        <dbReference type="ARBA" id="ARBA00004127"/>
    </source>
</evidence>
<name>A0ABD1Y2S9_9MARC</name>
<evidence type="ECO:0000256" key="5">
    <source>
        <dbReference type="SAM" id="Phobius"/>
    </source>
</evidence>
<evidence type="ECO:0000313" key="9">
    <source>
        <dbReference type="Proteomes" id="UP001605036"/>
    </source>
</evidence>
<dbReference type="AlphaFoldDB" id="A0ABD1Y2S9"/>
<dbReference type="Pfam" id="PF06803">
    <property type="entry name" value="DUF1232"/>
    <property type="match status" value="1"/>
</dbReference>
<dbReference type="GO" id="GO:0012505">
    <property type="term" value="C:endomembrane system"/>
    <property type="evidence" value="ECO:0007669"/>
    <property type="project" value="UniProtKB-SubCell"/>
</dbReference>
<comment type="caution">
    <text evidence="8">The sequence shown here is derived from an EMBL/GenBank/DDBJ whole genome shotgun (WGS) entry which is preliminary data.</text>
</comment>
<evidence type="ECO:0000313" key="8">
    <source>
        <dbReference type="EMBL" id="KAL2620002.1"/>
    </source>
</evidence>
<organism evidence="8 9">
    <name type="scientific">Riccia fluitans</name>
    <dbReference type="NCBI Taxonomy" id="41844"/>
    <lineage>
        <taxon>Eukaryota</taxon>
        <taxon>Viridiplantae</taxon>
        <taxon>Streptophyta</taxon>
        <taxon>Embryophyta</taxon>
        <taxon>Marchantiophyta</taxon>
        <taxon>Marchantiopsida</taxon>
        <taxon>Marchantiidae</taxon>
        <taxon>Marchantiales</taxon>
        <taxon>Ricciaceae</taxon>
        <taxon>Riccia</taxon>
    </lineage>
</organism>
<keyword evidence="3 5" id="KW-1133">Transmembrane helix</keyword>
<reference evidence="8 9" key="1">
    <citation type="submission" date="2024-09" db="EMBL/GenBank/DDBJ databases">
        <title>Chromosome-scale assembly of Riccia fluitans.</title>
        <authorList>
            <person name="Paukszto L."/>
            <person name="Sawicki J."/>
            <person name="Karawczyk K."/>
            <person name="Piernik-Szablinska J."/>
            <person name="Szczecinska M."/>
            <person name="Mazdziarz M."/>
        </authorList>
    </citation>
    <scope>NUCLEOTIDE SEQUENCE [LARGE SCALE GENOMIC DNA]</scope>
    <source>
        <strain evidence="8">Rf_01</strain>
        <tissue evidence="8">Aerial parts of the thallus</tissue>
    </source>
</reference>
<proteinExistence type="predicted"/>
<keyword evidence="2 5" id="KW-0812">Transmembrane</keyword>
<feature type="transmembrane region" description="Helical" evidence="5">
    <location>
        <begin position="47"/>
        <end position="69"/>
    </location>
</feature>
<keyword evidence="9" id="KW-1185">Reference proteome</keyword>
<feature type="domain" description="DUF1232" evidence="6">
    <location>
        <begin position="28"/>
        <end position="63"/>
    </location>
</feature>
<sequence length="84" mass="9734">MDPQKYAKKLNVDPKKAERGLQKTRDYVLLIGAALYILSPLDLIPEAIFGVFGYIDDALVMLLAFMFYLSKYDYIKSWTKMFKS</sequence>
<evidence type="ECO:0000256" key="3">
    <source>
        <dbReference type="ARBA" id="ARBA00022989"/>
    </source>
</evidence>
<dbReference type="EMBL" id="JBHFFA010000006">
    <property type="protein sequence ID" value="KAL2620002.1"/>
    <property type="molecule type" value="Genomic_DNA"/>
</dbReference>
<gene>
    <name evidence="7" type="ORF">R1flu_000204</name>
    <name evidence="8" type="ORF">R1flu_000207</name>
</gene>
<feature type="transmembrane region" description="Helical" evidence="5">
    <location>
        <begin position="24"/>
        <end position="41"/>
    </location>
</feature>
<dbReference type="Proteomes" id="UP001605036">
    <property type="component" value="Unassembled WGS sequence"/>
</dbReference>
<evidence type="ECO:0000259" key="6">
    <source>
        <dbReference type="Pfam" id="PF06803"/>
    </source>
</evidence>
<evidence type="ECO:0000256" key="4">
    <source>
        <dbReference type="ARBA" id="ARBA00023136"/>
    </source>
</evidence>
<comment type="subcellular location">
    <subcellularLocation>
        <location evidence="1">Endomembrane system</location>
        <topology evidence="1">Multi-pass membrane protein</topology>
    </subcellularLocation>
</comment>
<dbReference type="EMBL" id="JBHFFA010000006">
    <property type="protein sequence ID" value="KAL2619999.1"/>
    <property type="molecule type" value="Genomic_DNA"/>
</dbReference>
<protein>
    <recommendedName>
        <fullName evidence="6">DUF1232 domain-containing protein</fullName>
    </recommendedName>
</protein>
<evidence type="ECO:0000256" key="2">
    <source>
        <dbReference type="ARBA" id="ARBA00022692"/>
    </source>
</evidence>
<evidence type="ECO:0000313" key="7">
    <source>
        <dbReference type="EMBL" id="KAL2619999.1"/>
    </source>
</evidence>
<dbReference type="InterPro" id="IPR010652">
    <property type="entry name" value="DUF1232"/>
</dbReference>
<accession>A0ABD1Y2S9</accession>